<name>A0AAP0F835_9MAGN</name>
<reference evidence="1 2" key="1">
    <citation type="submission" date="2024-01" db="EMBL/GenBank/DDBJ databases">
        <title>Genome assemblies of Stephania.</title>
        <authorList>
            <person name="Yang L."/>
        </authorList>
    </citation>
    <scope>NUCLEOTIDE SEQUENCE [LARGE SCALE GENOMIC DNA]</scope>
    <source>
        <strain evidence="1">QJT</strain>
        <tissue evidence="1">Leaf</tissue>
    </source>
</reference>
<protein>
    <submittedName>
        <fullName evidence="1">Uncharacterized protein</fullName>
    </submittedName>
</protein>
<gene>
    <name evidence="1" type="ORF">Sjap_019653</name>
</gene>
<sequence>MASSSLQNTLSLHSSSHQLGFQKLGHAPHSTRRAVSTFLAKAGHADTAASCRRARQDVEAMLFASDCSIVKKFLKPEKFSIVFNSTKRSKRLKLPFEIDRTLSASQTISSASNATRTIDLEGSCDTRQSLLCYNHATVIHMLTHEV</sequence>
<dbReference type="AlphaFoldDB" id="A0AAP0F835"/>
<dbReference type="EMBL" id="JBBNAE010000008">
    <property type="protein sequence ID" value="KAK9102399.1"/>
    <property type="molecule type" value="Genomic_DNA"/>
</dbReference>
<dbReference type="Proteomes" id="UP001417504">
    <property type="component" value="Unassembled WGS sequence"/>
</dbReference>
<evidence type="ECO:0000313" key="1">
    <source>
        <dbReference type="EMBL" id="KAK9102399.1"/>
    </source>
</evidence>
<organism evidence="1 2">
    <name type="scientific">Stephania japonica</name>
    <dbReference type="NCBI Taxonomy" id="461633"/>
    <lineage>
        <taxon>Eukaryota</taxon>
        <taxon>Viridiplantae</taxon>
        <taxon>Streptophyta</taxon>
        <taxon>Embryophyta</taxon>
        <taxon>Tracheophyta</taxon>
        <taxon>Spermatophyta</taxon>
        <taxon>Magnoliopsida</taxon>
        <taxon>Ranunculales</taxon>
        <taxon>Menispermaceae</taxon>
        <taxon>Menispermoideae</taxon>
        <taxon>Cissampelideae</taxon>
        <taxon>Stephania</taxon>
    </lineage>
</organism>
<keyword evidence="2" id="KW-1185">Reference proteome</keyword>
<accession>A0AAP0F835</accession>
<evidence type="ECO:0000313" key="2">
    <source>
        <dbReference type="Proteomes" id="UP001417504"/>
    </source>
</evidence>
<proteinExistence type="predicted"/>
<comment type="caution">
    <text evidence="1">The sequence shown here is derived from an EMBL/GenBank/DDBJ whole genome shotgun (WGS) entry which is preliminary data.</text>
</comment>